<protein>
    <submittedName>
        <fullName evidence="1">Uncharacterized protein</fullName>
    </submittedName>
</protein>
<organism evidence="1 2">
    <name type="scientific">Methylorubrum extorquens</name>
    <name type="common">Methylobacterium dichloromethanicum</name>
    <name type="synonym">Methylobacterium extorquens</name>
    <dbReference type="NCBI Taxonomy" id="408"/>
    <lineage>
        <taxon>Bacteria</taxon>
        <taxon>Pseudomonadati</taxon>
        <taxon>Pseudomonadota</taxon>
        <taxon>Alphaproteobacteria</taxon>
        <taxon>Hyphomicrobiales</taxon>
        <taxon>Methylobacteriaceae</taxon>
        <taxon>Methylorubrum</taxon>
    </lineage>
</organism>
<dbReference type="EMBL" id="LT962688">
    <property type="protein sequence ID" value="SOR30293.1"/>
    <property type="molecule type" value="Genomic_DNA"/>
</dbReference>
<proteinExistence type="predicted"/>
<sequence length="92" mass="10451">MRPVPRVLIPWNPAEAMSVAEAARFARRNPRTMREWAAKFDIGRRVAGEWVISRVALLMLLENDTAALSAYLMGERAAEPVAAYFRRLTNVH</sequence>
<accession>A0A2N9ASN6</accession>
<name>A0A2N9ASN6_METEX</name>
<evidence type="ECO:0000313" key="2">
    <source>
        <dbReference type="Proteomes" id="UP000233769"/>
    </source>
</evidence>
<dbReference type="Proteomes" id="UP000233769">
    <property type="component" value="Chromosome tk0001"/>
</dbReference>
<gene>
    <name evidence="1" type="ORF">TK0001_3691</name>
</gene>
<evidence type="ECO:0000313" key="1">
    <source>
        <dbReference type="EMBL" id="SOR30293.1"/>
    </source>
</evidence>
<dbReference type="AlphaFoldDB" id="A0A2N9ASN6"/>
<reference evidence="2" key="1">
    <citation type="submission" date="2017-10" db="EMBL/GenBank/DDBJ databases">
        <authorList>
            <person name="Regsiter A."/>
            <person name="William W."/>
        </authorList>
    </citation>
    <scope>NUCLEOTIDE SEQUENCE [LARGE SCALE GENOMIC DNA]</scope>
</reference>